<comment type="caution">
    <text evidence="2">The sequence shown here is derived from an EMBL/GenBank/DDBJ whole genome shotgun (WGS) entry which is preliminary data.</text>
</comment>
<sequence length="82" mass="9084">MNLLVIILSQKIAELLLDLEVNTKNETNEDETLLALWDLSGKAWKSLLNELSDESEPEKIVVTVGHPAMHIALMDGALNESD</sequence>
<dbReference type="AlphaFoldDB" id="A0A6A6NK23"/>
<proteinExistence type="predicted"/>
<dbReference type="Proteomes" id="UP000467840">
    <property type="component" value="Chromosome 5"/>
</dbReference>
<evidence type="ECO:0000256" key="1">
    <source>
        <dbReference type="SAM" id="SignalP"/>
    </source>
</evidence>
<gene>
    <name evidence="2" type="ORF">GH714_028688</name>
</gene>
<keyword evidence="1" id="KW-0732">Signal</keyword>
<keyword evidence="3" id="KW-1185">Reference proteome</keyword>
<dbReference type="EMBL" id="JAAGAX010000001">
    <property type="protein sequence ID" value="KAF2325436.1"/>
    <property type="molecule type" value="Genomic_DNA"/>
</dbReference>
<evidence type="ECO:0000313" key="2">
    <source>
        <dbReference type="EMBL" id="KAF2325436.1"/>
    </source>
</evidence>
<protein>
    <submittedName>
        <fullName evidence="2">Uncharacterized protein</fullName>
    </submittedName>
</protein>
<feature type="signal peptide" evidence="1">
    <location>
        <begin position="1"/>
        <end position="15"/>
    </location>
</feature>
<evidence type="ECO:0000313" key="3">
    <source>
        <dbReference type="Proteomes" id="UP000467840"/>
    </source>
</evidence>
<organism evidence="2 3">
    <name type="scientific">Hevea brasiliensis</name>
    <name type="common">Para rubber tree</name>
    <name type="synonym">Siphonia brasiliensis</name>
    <dbReference type="NCBI Taxonomy" id="3981"/>
    <lineage>
        <taxon>Eukaryota</taxon>
        <taxon>Viridiplantae</taxon>
        <taxon>Streptophyta</taxon>
        <taxon>Embryophyta</taxon>
        <taxon>Tracheophyta</taxon>
        <taxon>Spermatophyta</taxon>
        <taxon>Magnoliopsida</taxon>
        <taxon>eudicotyledons</taxon>
        <taxon>Gunneridae</taxon>
        <taxon>Pentapetalae</taxon>
        <taxon>rosids</taxon>
        <taxon>fabids</taxon>
        <taxon>Malpighiales</taxon>
        <taxon>Euphorbiaceae</taxon>
        <taxon>Crotonoideae</taxon>
        <taxon>Micrandreae</taxon>
        <taxon>Hevea</taxon>
    </lineage>
</organism>
<reference evidence="2 3" key="1">
    <citation type="journal article" date="2020" name="Mol. Plant">
        <title>The Chromosome-Based Rubber Tree Genome Provides New Insights into Spurge Genome Evolution and Rubber Biosynthesis.</title>
        <authorList>
            <person name="Liu J."/>
            <person name="Shi C."/>
            <person name="Shi C.C."/>
            <person name="Li W."/>
            <person name="Zhang Q.J."/>
            <person name="Zhang Y."/>
            <person name="Li K."/>
            <person name="Lu H.F."/>
            <person name="Shi C."/>
            <person name="Zhu S.T."/>
            <person name="Xiao Z.Y."/>
            <person name="Nan H."/>
            <person name="Yue Y."/>
            <person name="Zhu X.G."/>
            <person name="Wu Y."/>
            <person name="Hong X.N."/>
            <person name="Fan G.Y."/>
            <person name="Tong Y."/>
            <person name="Zhang D."/>
            <person name="Mao C.L."/>
            <person name="Liu Y.L."/>
            <person name="Hao S.J."/>
            <person name="Liu W.Q."/>
            <person name="Lv M.Q."/>
            <person name="Zhang H.B."/>
            <person name="Liu Y."/>
            <person name="Hu-Tang G.R."/>
            <person name="Wang J.P."/>
            <person name="Wang J.H."/>
            <person name="Sun Y.H."/>
            <person name="Ni S.B."/>
            <person name="Chen W.B."/>
            <person name="Zhang X.C."/>
            <person name="Jiao Y.N."/>
            <person name="Eichler E.E."/>
            <person name="Li G.H."/>
            <person name="Liu X."/>
            <person name="Gao L.Z."/>
        </authorList>
    </citation>
    <scope>NUCLEOTIDE SEQUENCE [LARGE SCALE GENOMIC DNA]</scope>
    <source>
        <strain evidence="3">cv. GT1</strain>
        <tissue evidence="2">Leaf</tissue>
    </source>
</reference>
<name>A0A6A6NK23_HEVBR</name>
<feature type="chain" id="PRO_5025549889" evidence="1">
    <location>
        <begin position="16"/>
        <end position="82"/>
    </location>
</feature>
<accession>A0A6A6NK23</accession>